<dbReference type="InterPro" id="IPR036291">
    <property type="entry name" value="NAD(P)-bd_dom_sf"/>
</dbReference>
<sequence>MIVVTGATGSIGRALVARLRESGAEVLALVRRAEQGEELGVDYAVGDFERPSSVPMGDRLFLNTSPWPGFVQRHKEVIDRAVAEGVSQVVSVSVLGATPGAPLSGGLHGEVDAHLRKSGAAHAILEPVGFMQSLPREVADGRFYGSYGTGRTGYIDTRDIADVAFALLTGPVGESATHVLTGPEALSQQEIAARLTEALGRTVTYVDLSVEEMTRHAQERRGMPEATARELAEMMAAVPDSSWSRITSTVEDLTGHAPRSLADYLADHAADFAR</sequence>
<name>A0A7W5V2X5_9ACTN</name>
<accession>A0A7W5V2X5</accession>
<evidence type="ECO:0000313" key="3">
    <source>
        <dbReference type="Proteomes" id="UP000579945"/>
    </source>
</evidence>
<dbReference type="RefSeq" id="WP_183646555.1">
    <property type="nucleotide sequence ID" value="NZ_JACIBV010000001.1"/>
</dbReference>
<evidence type="ECO:0000313" key="2">
    <source>
        <dbReference type="EMBL" id="MBB3726806.1"/>
    </source>
</evidence>
<reference evidence="2 3" key="1">
    <citation type="submission" date="2020-08" db="EMBL/GenBank/DDBJ databases">
        <title>Sequencing the genomes of 1000 actinobacteria strains.</title>
        <authorList>
            <person name="Klenk H.-P."/>
        </authorList>
    </citation>
    <scope>NUCLEOTIDE SEQUENCE [LARGE SCALE GENOMIC DNA]</scope>
    <source>
        <strain evidence="2 3">DSM 44320</strain>
    </source>
</reference>
<proteinExistence type="predicted"/>
<dbReference type="Gene3D" id="3.40.50.720">
    <property type="entry name" value="NAD(P)-binding Rossmann-like Domain"/>
    <property type="match status" value="1"/>
</dbReference>
<dbReference type="Pfam" id="PF13460">
    <property type="entry name" value="NAD_binding_10"/>
    <property type="match status" value="1"/>
</dbReference>
<dbReference type="PANTHER" id="PTHR43162">
    <property type="match status" value="1"/>
</dbReference>
<keyword evidence="3" id="KW-1185">Reference proteome</keyword>
<protein>
    <submittedName>
        <fullName evidence="2">Uncharacterized protein YbjT (DUF2867 family)</fullName>
    </submittedName>
</protein>
<dbReference type="EMBL" id="JACIBV010000001">
    <property type="protein sequence ID" value="MBB3726806.1"/>
    <property type="molecule type" value="Genomic_DNA"/>
</dbReference>
<dbReference type="InterPro" id="IPR051604">
    <property type="entry name" value="Ergot_Alk_Oxidoreductase"/>
</dbReference>
<feature type="domain" description="NAD(P)-binding" evidence="1">
    <location>
        <begin position="6"/>
        <end position="170"/>
    </location>
</feature>
<comment type="caution">
    <text evidence="2">The sequence shown here is derived from an EMBL/GenBank/DDBJ whole genome shotgun (WGS) entry which is preliminary data.</text>
</comment>
<evidence type="ECO:0000259" key="1">
    <source>
        <dbReference type="Pfam" id="PF13460"/>
    </source>
</evidence>
<dbReference type="Gene3D" id="3.90.25.10">
    <property type="entry name" value="UDP-galactose 4-epimerase, domain 1"/>
    <property type="match status" value="1"/>
</dbReference>
<dbReference type="AlphaFoldDB" id="A0A7W5V2X5"/>
<dbReference type="InterPro" id="IPR016040">
    <property type="entry name" value="NAD(P)-bd_dom"/>
</dbReference>
<dbReference type="PANTHER" id="PTHR43162:SF1">
    <property type="entry name" value="PRESTALK A DIFFERENTIATION PROTEIN A"/>
    <property type="match status" value="1"/>
</dbReference>
<organism evidence="2 3">
    <name type="scientific">Nonomuraea dietziae</name>
    <dbReference type="NCBI Taxonomy" id="65515"/>
    <lineage>
        <taxon>Bacteria</taxon>
        <taxon>Bacillati</taxon>
        <taxon>Actinomycetota</taxon>
        <taxon>Actinomycetes</taxon>
        <taxon>Streptosporangiales</taxon>
        <taxon>Streptosporangiaceae</taxon>
        <taxon>Nonomuraea</taxon>
    </lineage>
</organism>
<dbReference type="GeneID" id="95389147"/>
<gene>
    <name evidence="2" type="ORF">FHR33_002666</name>
</gene>
<dbReference type="Proteomes" id="UP000579945">
    <property type="component" value="Unassembled WGS sequence"/>
</dbReference>
<dbReference type="SUPFAM" id="SSF51735">
    <property type="entry name" value="NAD(P)-binding Rossmann-fold domains"/>
    <property type="match status" value="1"/>
</dbReference>